<reference evidence="2 3" key="2">
    <citation type="submission" date="2016-03" db="EMBL/GenBank/DDBJ databases">
        <title>EvidentialGene: Evidence-directed Construction of Genes on Genomes.</title>
        <authorList>
            <person name="Gilbert D.G."/>
            <person name="Choi J.-H."/>
            <person name="Mockaitis K."/>
            <person name="Colbourne J."/>
            <person name="Pfrender M."/>
        </authorList>
    </citation>
    <scope>NUCLEOTIDE SEQUENCE [LARGE SCALE GENOMIC DNA]</scope>
    <source>
        <strain evidence="2 3">Xinb3</strain>
        <tissue evidence="2">Complete organism</tissue>
    </source>
</reference>
<name>A0A0P5DU74_9CRUS</name>
<protein>
    <submittedName>
        <fullName evidence="2">Venom allergen 5</fullName>
    </submittedName>
</protein>
<gene>
    <name evidence="2" type="ORF">APZ42_033272</name>
</gene>
<dbReference type="GO" id="GO:0006406">
    <property type="term" value="P:mRNA export from nucleus"/>
    <property type="evidence" value="ECO:0007669"/>
    <property type="project" value="InterPro"/>
</dbReference>
<evidence type="ECO:0000313" key="1">
    <source>
        <dbReference type="EMBL" id="JAN06167.1"/>
    </source>
</evidence>
<dbReference type="Pfam" id="PF10163">
    <property type="entry name" value="EnY2"/>
    <property type="match status" value="1"/>
</dbReference>
<dbReference type="OrthoDB" id="43654at2759"/>
<dbReference type="EMBL" id="GDIQ01088570">
    <property type="protein sequence ID" value="JAN06167.1"/>
    <property type="molecule type" value="Transcribed_RNA"/>
</dbReference>
<dbReference type="Gene3D" id="1.10.246.140">
    <property type="match status" value="1"/>
</dbReference>
<proteinExistence type="predicted"/>
<keyword evidence="3" id="KW-1185">Reference proteome</keyword>
<accession>A0A0P5DU74</accession>
<dbReference type="Proteomes" id="UP000076858">
    <property type="component" value="Unassembled WGS sequence"/>
</dbReference>
<dbReference type="EMBL" id="LRGB01003163">
    <property type="protein sequence ID" value="KZS03913.1"/>
    <property type="molecule type" value="Genomic_DNA"/>
</dbReference>
<dbReference type="GO" id="GO:0003713">
    <property type="term" value="F:transcription coactivator activity"/>
    <property type="evidence" value="ECO:0007669"/>
    <property type="project" value="InterPro"/>
</dbReference>
<dbReference type="AlphaFoldDB" id="A0A0P5DU74"/>
<sequence length="102" mass="11421">MNARDNNDVLAAFISVNKQLVALGEKDRLRQELHERLKNSQVRSLLENQVRQIIQQNGGVNNVNLETLVEQLRGSLPSIQEASGAVIESIIEFTKVQANQQT</sequence>
<dbReference type="InterPro" id="IPR038212">
    <property type="entry name" value="TF_EnY2_sf"/>
</dbReference>
<dbReference type="GO" id="GO:0000124">
    <property type="term" value="C:SAGA complex"/>
    <property type="evidence" value="ECO:0007669"/>
    <property type="project" value="InterPro"/>
</dbReference>
<reference evidence="1" key="1">
    <citation type="submission" date="2015-10" db="EMBL/GenBank/DDBJ databases">
        <title>EvidentialGene: Evidence-directed Construction of Complete mRNA Transcriptomes without Genomes.</title>
        <authorList>
            <person name="Gilbert D.G."/>
        </authorList>
    </citation>
    <scope>NUCLEOTIDE SEQUENCE</scope>
</reference>
<dbReference type="GO" id="GO:0005643">
    <property type="term" value="C:nuclear pore"/>
    <property type="evidence" value="ECO:0007669"/>
    <property type="project" value="InterPro"/>
</dbReference>
<dbReference type="InterPro" id="IPR018783">
    <property type="entry name" value="TF_ENY2"/>
</dbReference>
<organism evidence="2 3">
    <name type="scientific">Daphnia magna</name>
    <dbReference type="NCBI Taxonomy" id="35525"/>
    <lineage>
        <taxon>Eukaryota</taxon>
        <taxon>Metazoa</taxon>
        <taxon>Ecdysozoa</taxon>
        <taxon>Arthropoda</taxon>
        <taxon>Crustacea</taxon>
        <taxon>Branchiopoda</taxon>
        <taxon>Diplostraca</taxon>
        <taxon>Cladocera</taxon>
        <taxon>Anomopoda</taxon>
        <taxon>Daphniidae</taxon>
        <taxon>Daphnia</taxon>
    </lineage>
</organism>
<evidence type="ECO:0000313" key="3">
    <source>
        <dbReference type="Proteomes" id="UP000076858"/>
    </source>
</evidence>
<evidence type="ECO:0000313" key="2">
    <source>
        <dbReference type="EMBL" id="KZS03913.1"/>
    </source>
</evidence>